<name>A0A248JSC5_9PROT</name>
<accession>A0A248JSC5</accession>
<evidence type="ECO:0000313" key="2">
    <source>
        <dbReference type="Proteomes" id="UP000197153"/>
    </source>
</evidence>
<organism evidence="1 2">
    <name type="scientific">Nitrospirillum viridazoti CBAmc</name>
    <dbReference type="NCBI Taxonomy" id="1441467"/>
    <lineage>
        <taxon>Bacteria</taxon>
        <taxon>Pseudomonadati</taxon>
        <taxon>Pseudomonadota</taxon>
        <taxon>Alphaproteobacteria</taxon>
        <taxon>Rhodospirillales</taxon>
        <taxon>Azospirillaceae</taxon>
        <taxon>Nitrospirillum</taxon>
        <taxon>Nitrospirillum viridazoti</taxon>
    </lineage>
</organism>
<dbReference type="RefSeq" id="WP_088872085.1">
    <property type="nucleotide sequence ID" value="NZ_CP022110.1"/>
</dbReference>
<gene>
    <name evidence="1" type="ORF">Y958_11500</name>
</gene>
<sequence>MTQRGHNRGPEAPPAECLECGGDYTRVRHDQNFCSDFCRKSWNARRKERGLAIFDAAYDWIANRRGSALTMLSRLLRQMAREDRERRAANKAAADRVKAAKLAGD</sequence>
<reference evidence="1 2" key="1">
    <citation type="submission" date="2017-06" db="EMBL/GenBank/DDBJ databases">
        <title>Complete genome sequence of Nitrospirillum amazonense strain CBAmC, an endophytic nitrogen-fixing and plant growth-promoting bacterium, isolated from sugarcane.</title>
        <authorList>
            <person name="Schwab S."/>
            <person name="dos Santos Teixeira K.R."/>
            <person name="Simoes Araujo J.L."/>
            <person name="Soares Vidal M."/>
            <person name="Borges de Freitas H.R."/>
            <person name="Rivello Crivelaro A.L."/>
            <person name="Bueno de Camargo Nunes A."/>
            <person name="dos Santos C.M."/>
            <person name="Palmeira da Silva Rosa D."/>
            <person name="da Silva Padilha D."/>
            <person name="da Silva E."/>
            <person name="Araujo Terra L."/>
            <person name="Soares Mendes V."/>
            <person name="Farinelli L."/>
            <person name="Magalhaes Cruz L."/>
            <person name="Baldani J.I."/>
        </authorList>
    </citation>
    <scope>NUCLEOTIDE SEQUENCE [LARGE SCALE GENOMIC DNA]</scope>
    <source>
        <strain evidence="1 2">CBAmC</strain>
    </source>
</reference>
<dbReference type="Proteomes" id="UP000197153">
    <property type="component" value="Chromosome 1"/>
</dbReference>
<proteinExistence type="predicted"/>
<keyword evidence="2" id="KW-1185">Reference proteome</keyword>
<dbReference type="EMBL" id="CP022110">
    <property type="protein sequence ID" value="ASG21381.1"/>
    <property type="molecule type" value="Genomic_DNA"/>
</dbReference>
<protein>
    <submittedName>
        <fullName evidence="1">Uncharacterized protein</fullName>
    </submittedName>
</protein>
<dbReference type="KEGG" id="nao:Y958_11500"/>
<evidence type="ECO:0000313" key="1">
    <source>
        <dbReference type="EMBL" id="ASG21381.1"/>
    </source>
</evidence>
<dbReference type="AlphaFoldDB" id="A0A248JSC5"/>